<dbReference type="OrthoDB" id="2082007at2"/>
<dbReference type="STRING" id="1423792.FD09_GL001483"/>
<proteinExistence type="predicted"/>
<evidence type="ECO:0000256" key="1">
    <source>
        <dbReference type="SAM" id="MobiDB-lite"/>
    </source>
</evidence>
<dbReference type="RefSeq" id="WP_057818430.1">
    <property type="nucleotide sequence ID" value="NZ_AZEC01000002.1"/>
</dbReference>
<feature type="domain" description="Replicative helicase loading/DNA remodeling protein DnaB N-terminal winged helix" evidence="2">
    <location>
        <begin position="12"/>
        <end position="273"/>
    </location>
</feature>
<gene>
    <name evidence="3" type="ORF">FD09_GL001483</name>
</gene>
<protein>
    <submittedName>
        <fullName evidence="3">DnaD and phage-associated domain protein</fullName>
    </submittedName>
</protein>
<keyword evidence="4" id="KW-1185">Reference proteome</keyword>
<dbReference type="PATRIC" id="fig|1423792.3.peg.1499"/>
<evidence type="ECO:0000313" key="3">
    <source>
        <dbReference type="EMBL" id="KRL14314.1"/>
    </source>
</evidence>
<organism evidence="3 4">
    <name type="scientific">Schleiferilactobacillus perolens DSM 12744</name>
    <dbReference type="NCBI Taxonomy" id="1423792"/>
    <lineage>
        <taxon>Bacteria</taxon>
        <taxon>Bacillati</taxon>
        <taxon>Bacillota</taxon>
        <taxon>Bacilli</taxon>
        <taxon>Lactobacillales</taxon>
        <taxon>Lactobacillaceae</taxon>
        <taxon>Schleiferilactobacillus</taxon>
    </lineage>
</organism>
<accession>A0A0R1N9U6</accession>
<feature type="region of interest" description="Disordered" evidence="1">
    <location>
        <begin position="396"/>
        <end position="436"/>
    </location>
</feature>
<comment type="caution">
    <text evidence="3">The sequence shown here is derived from an EMBL/GenBank/DDBJ whole genome shotgun (WGS) entry which is preliminary data.</text>
</comment>
<dbReference type="Proteomes" id="UP000051330">
    <property type="component" value="Unassembled WGS sequence"/>
</dbReference>
<dbReference type="AlphaFoldDB" id="A0A0R1N9U6"/>
<evidence type="ECO:0000313" key="4">
    <source>
        <dbReference type="Proteomes" id="UP000051330"/>
    </source>
</evidence>
<reference evidence="3 4" key="1">
    <citation type="journal article" date="2015" name="Genome Announc.">
        <title>Expanding the biotechnology potential of lactobacilli through comparative genomics of 213 strains and associated genera.</title>
        <authorList>
            <person name="Sun Z."/>
            <person name="Harris H.M."/>
            <person name="McCann A."/>
            <person name="Guo C."/>
            <person name="Argimon S."/>
            <person name="Zhang W."/>
            <person name="Yang X."/>
            <person name="Jeffery I.B."/>
            <person name="Cooney J.C."/>
            <person name="Kagawa T.F."/>
            <person name="Liu W."/>
            <person name="Song Y."/>
            <person name="Salvetti E."/>
            <person name="Wrobel A."/>
            <person name="Rasinkangas P."/>
            <person name="Parkhill J."/>
            <person name="Rea M.C."/>
            <person name="O'Sullivan O."/>
            <person name="Ritari J."/>
            <person name="Douillard F.P."/>
            <person name="Paul Ross R."/>
            <person name="Yang R."/>
            <person name="Briner A.E."/>
            <person name="Felis G.E."/>
            <person name="de Vos W.M."/>
            <person name="Barrangou R."/>
            <person name="Klaenhammer T.R."/>
            <person name="Caufield P.W."/>
            <person name="Cui Y."/>
            <person name="Zhang H."/>
            <person name="O'Toole P.W."/>
        </authorList>
    </citation>
    <scope>NUCLEOTIDE SEQUENCE [LARGE SCALE GENOMIC DNA]</scope>
    <source>
        <strain evidence="3 4">DSM 12744</strain>
    </source>
</reference>
<evidence type="ECO:0000259" key="2">
    <source>
        <dbReference type="Pfam" id="PF25888"/>
    </source>
</evidence>
<dbReference type="Pfam" id="PF25888">
    <property type="entry name" value="WHD_DnaB"/>
    <property type="match status" value="1"/>
</dbReference>
<dbReference type="InterPro" id="IPR058660">
    <property type="entry name" value="WHD_DnaB"/>
</dbReference>
<feature type="compositionally biased region" description="Basic residues" evidence="1">
    <location>
        <begin position="403"/>
        <end position="413"/>
    </location>
</feature>
<name>A0A0R1N9U6_9LACO</name>
<dbReference type="EMBL" id="AZEC01000002">
    <property type="protein sequence ID" value="KRL14314.1"/>
    <property type="molecule type" value="Genomic_DNA"/>
</dbReference>
<sequence length="458" mass="52302">MNGQIANVGNLSPQDGFLVTSADYLSAYSEELLTYLYQPLTGAVGFSLYHLFESLIKDGQKALILSDRQPHNWLITMLGEDLSTFFNARSKLEALGLLQSYRKTDQIGTYFVYELHAPLNPEAFFAEPLLSVFLRDQVGSSRFVQIQHHFKKQHFDATGYTNVSQDFTTVFAAEVDRTLASGASSAPRPTAQASTAPRYTQRQLRTFDWDWLIQSLADFQINRAQVEKNMDLIFTLHQFYNIDEVPMAELIEQSMNRLTNAIEPKRLQSMAQQRFDRAPIPVDQPTSQKISPIGDQELIKQAQRLDPATFLRWHHARMETTPGQFDYTNLRKFIQAQDLAQRVLSVPVINVLVHYVLSTNDNILKTAKMDALRNQWLSENIATAQQAVQRIHDWENKPQTSRYRPRTVPHKTKQPAWADPNYQAPAAKEADAATKKRLAEQLAKFQNDQQDKQKGGRS</sequence>